<proteinExistence type="predicted"/>
<dbReference type="EMBL" id="CP158374">
    <property type="protein sequence ID" value="XBX81587.1"/>
    <property type="molecule type" value="Genomic_DNA"/>
</dbReference>
<name>A0AAU7W6S1_9MICO</name>
<sequence>MPQPFVRTVPMREIPAWAVLERRLFDEIEVAWRRFAELYCEPDGRIRYTGGFPDRDGVDDFYEPFFNWPTFHALGGSDEILDAAKHHWEGVTRQLTEAGMLTDEYENGYDWFHQGESLIFFYALCAADPGDERFAERARRFAALYTDPARGNYDPARNMITAPHTGALGPLEGTGPQWQAYRAEQREMRAYGLPLEHLPGIERWEDLEDPANADAMGQAMQRLAAGDVAVNLAATSLVANRWLYDGDPASRDWILRYVDGWRERAAANGGMIPDNVAPDGTVGGLHDGRWYGGHYGWTWPHGLPSVGMGALIGGINAAFVGGDDAALDLTRVMLDTVLDHAITASVEETPMSLRGGWLSRLGADASKPALLVPHRFGRHGWFDYGPMPLDLPTWLWWTSREPGDWDRLRRVMAGYPEASVDVKPFRDKAEAGHELPWLAFLAGENPDYPARALSMALGQVARRMALMETEHPDPATVHIHFWQRVNPVVTEILGQLITGTPQVLYNGGLPFQALAYEDADRGRPGLPRDVAALVSRLDGDRIDLTLVNLAPTATRRVVVRASRFGEQDLAEATSFGEEGGEYPGSSVWYTSRPGEPVAETVAVDAPELVVELPPSHRADLVLTTVASRREPRHRRGTALPAATHESKEHSHV</sequence>
<accession>A0AAU7W6S1</accession>
<reference evidence="2" key="1">
    <citation type="submission" date="2024-05" db="EMBL/GenBank/DDBJ databases">
        <authorList>
            <person name="Yu L."/>
        </authorList>
    </citation>
    <scope>NUCLEOTIDE SEQUENCE</scope>
    <source>
        <strain evidence="2">G08B096</strain>
    </source>
</reference>
<evidence type="ECO:0000256" key="1">
    <source>
        <dbReference type="SAM" id="MobiDB-lite"/>
    </source>
</evidence>
<feature type="region of interest" description="Disordered" evidence="1">
    <location>
        <begin position="626"/>
        <end position="652"/>
    </location>
</feature>
<gene>
    <name evidence="2" type="ORF">ABIQ69_13335</name>
</gene>
<evidence type="ECO:0000313" key="2">
    <source>
        <dbReference type="EMBL" id="XBX81587.1"/>
    </source>
</evidence>
<dbReference type="RefSeq" id="WP_350347609.1">
    <property type="nucleotide sequence ID" value="NZ_CP158374.1"/>
</dbReference>
<dbReference type="AlphaFoldDB" id="A0AAU7W6S1"/>
<dbReference type="Pfam" id="PF26099">
    <property type="entry name" value="DUF8034"/>
    <property type="match status" value="1"/>
</dbReference>
<dbReference type="InterPro" id="IPR058347">
    <property type="entry name" value="DUF8034"/>
</dbReference>
<protein>
    <submittedName>
        <fullName evidence="2">Uncharacterized protein</fullName>
    </submittedName>
</protein>
<organism evidence="2">
    <name type="scientific">Agromyces sp. G08B096</name>
    <dbReference type="NCBI Taxonomy" id="3156399"/>
    <lineage>
        <taxon>Bacteria</taxon>
        <taxon>Bacillati</taxon>
        <taxon>Actinomycetota</taxon>
        <taxon>Actinomycetes</taxon>
        <taxon>Micrococcales</taxon>
        <taxon>Microbacteriaceae</taxon>
        <taxon>Agromyces</taxon>
    </lineage>
</organism>